<keyword evidence="3" id="KW-0050">Antiport</keyword>
<feature type="transmembrane region" description="Helical" evidence="10">
    <location>
        <begin position="12"/>
        <end position="33"/>
    </location>
</feature>
<accession>A0A9D1PY42</accession>
<dbReference type="PANTHER" id="PTHR43298:SF2">
    <property type="entry name" value="FMN_FAD EXPORTER YEEO-RELATED"/>
    <property type="match status" value="1"/>
</dbReference>
<organism evidence="11 12">
    <name type="scientific">Candidatus Desulfovibrio intestinipullorum</name>
    <dbReference type="NCBI Taxonomy" id="2838536"/>
    <lineage>
        <taxon>Bacteria</taxon>
        <taxon>Pseudomonadati</taxon>
        <taxon>Thermodesulfobacteriota</taxon>
        <taxon>Desulfovibrionia</taxon>
        <taxon>Desulfovibrionales</taxon>
        <taxon>Desulfovibrionaceae</taxon>
        <taxon>Desulfovibrio</taxon>
    </lineage>
</organism>
<evidence type="ECO:0000256" key="3">
    <source>
        <dbReference type="ARBA" id="ARBA00022449"/>
    </source>
</evidence>
<name>A0A9D1PY42_9BACT</name>
<evidence type="ECO:0000313" key="12">
    <source>
        <dbReference type="Proteomes" id="UP000886752"/>
    </source>
</evidence>
<evidence type="ECO:0000256" key="9">
    <source>
        <dbReference type="ARBA" id="ARBA00031636"/>
    </source>
</evidence>
<dbReference type="GO" id="GO:0015297">
    <property type="term" value="F:antiporter activity"/>
    <property type="evidence" value="ECO:0007669"/>
    <property type="project" value="UniProtKB-KW"/>
</dbReference>
<evidence type="ECO:0000256" key="6">
    <source>
        <dbReference type="ARBA" id="ARBA00022989"/>
    </source>
</evidence>
<feature type="transmembrane region" description="Helical" evidence="10">
    <location>
        <begin position="45"/>
        <end position="72"/>
    </location>
</feature>
<evidence type="ECO:0000256" key="5">
    <source>
        <dbReference type="ARBA" id="ARBA00022692"/>
    </source>
</evidence>
<gene>
    <name evidence="11" type="ORF">H9894_07670</name>
</gene>
<dbReference type="Proteomes" id="UP000886752">
    <property type="component" value="Unassembled WGS sequence"/>
</dbReference>
<evidence type="ECO:0000256" key="1">
    <source>
        <dbReference type="ARBA" id="ARBA00004651"/>
    </source>
</evidence>
<feature type="transmembrane region" description="Helical" evidence="10">
    <location>
        <begin position="131"/>
        <end position="148"/>
    </location>
</feature>
<keyword evidence="4" id="KW-1003">Cell membrane</keyword>
<feature type="transmembrane region" description="Helical" evidence="10">
    <location>
        <begin position="253"/>
        <end position="273"/>
    </location>
</feature>
<feature type="transmembrane region" description="Helical" evidence="10">
    <location>
        <begin position="190"/>
        <end position="212"/>
    </location>
</feature>
<feature type="transmembrane region" description="Helical" evidence="10">
    <location>
        <begin position="426"/>
        <end position="445"/>
    </location>
</feature>
<feature type="transmembrane region" description="Helical" evidence="10">
    <location>
        <begin position="394"/>
        <end position="414"/>
    </location>
</feature>
<feature type="transmembrane region" description="Helical" evidence="10">
    <location>
        <begin position="93"/>
        <end position="111"/>
    </location>
</feature>
<reference evidence="11" key="1">
    <citation type="journal article" date="2021" name="PeerJ">
        <title>Extensive microbial diversity within the chicken gut microbiome revealed by metagenomics and culture.</title>
        <authorList>
            <person name="Gilroy R."/>
            <person name="Ravi A."/>
            <person name="Getino M."/>
            <person name="Pursley I."/>
            <person name="Horton D.L."/>
            <person name="Alikhan N.F."/>
            <person name="Baker D."/>
            <person name="Gharbi K."/>
            <person name="Hall N."/>
            <person name="Watson M."/>
            <person name="Adriaenssens E.M."/>
            <person name="Foster-Nyarko E."/>
            <person name="Jarju S."/>
            <person name="Secka A."/>
            <person name="Antonio M."/>
            <person name="Oren A."/>
            <person name="Chaudhuri R.R."/>
            <person name="La Ragione R."/>
            <person name="Hildebrand F."/>
            <person name="Pallen M.J."/>
        </authorList>
    </citation>
    <scope>NUCLEOTIDE SEQUENCE</scope>
    <source>
        <strain evidence="11">ChiHecec2B26-446</strain>
    </source>
</reference>
<evidence type="ECO:0000313" key="11">
    <source>
        <dbReference type="EMBL" id="HIW01050.1"/>
    </source>
</evidence>
<dbReference type="Pfam" id="PF01554">
    <property type="entry name" value="MatE"/>
    <property type="match status" value="2"/>
</dbReference>
<feature type="transmembrane region" description="Helical" evidence="10">
    <location>
        <begin position="325"/>
        <end position="343"/>
    </location>
</feature>
<keyword evidence="5 10" id="KW-0812">Transmembrane</keyword>
<evidence type="ECO:0000256" key="4">
    <source>
        <dbReference type="ARBA" id="ARBA00022475"/>
    </source>
</evidence>
<feature type="transmembrane region" description="Helical" evidence="10">
    <location>
        <begin position="355"/>
        <end position="374"/>
    </location>
</feature>
<dbReference type="GO" id="GO:0006811">
    <property type="term" value="P:monoatomic ion transport"/>
    <property type="evidence" value="ECO:0007669"/>
    <property type="project" value="UniProtKB-KW"/>
</dbReference>
<evidence type="ECO:0000256" key="2">
    <source>
        <dbReference type="ARBA" id="ARBA00022448"/>
    </source>
</evidence>
<keyword evidence="6 10" id="KW-1133">Transmembrane helix</keyword>
<evidence type="ECO:0000256" key="7">
    <source>
        <dbReference type="ARBA" id="ARBA00023065"/>
    </source>
</evidence>
<dbReference type="InterPro" id="IPR002528">
    <property type="entry name" value="MATE_fam"/>
</dbReference>
<dbReference type="InterPro" id="IPR048279">
    <property type="entry name" value="MdtK-like"/>
</dbReference>
<sequence>MALYFSLAEMRRILRIGLPVFIAQLSQIGMNFVDTIMAGRYSASALAGVAVAGSIWAPVTLFAIGCLLALPGMSAQLVGARKPERAAYLLRQGILLTLLLSTVIIALLYTLSHHLDLFGLDSEMEPVAAGYLRALLPGLPGFLLFINVRSFLEGFGRTRPAMVIGLICLLINIPCNYVFIYGHLGMPELGGVGCGVATSICYWCMFLSMFFFMHRDRTLRRYGFLGRDRVPLPPFRPDFGLIGSIFRIGLPNAVALCIECSLFALTALLLAPLGTTVVAGHQITINYSSIVFAVPLAIGMTATIRVGQNLGAGKQLQARISAHTALTLGVIIALFSMTATISLREHIAALYNDDPQVLALASSLMFLCGIYQVVDTLQNISCGVLRGYNDTRIISLVCLVSYGFIGLGGGYLLGRTDVLVPALGAAGFWYGYIISLSVCAVCYMARVHYLHGLDMDTVRERLAK</sequence>
<evidence type="ECO:0000256" key="8">
    <source>
        <dbReference type="ARBA" id="ARBA00023136"/>
    </source>
</evidence>
<dbReference type="InterPro" id="IPR050222">
    <property type="entry name" value="MATE_MdtK"/>
</dbReference>
<proteinExistence type="predicted"/>
<dbReference type="EMBL" id="DXHV01000071">
    <property type="protein sequence ID" value="HIW01050.1"/>
    <property type="molecule type" value="Genomic_DNA"/>
</dbReference>
<feature type="transmembrane region" description="Helical" evidence="10">
    <location>
        <begin position="160"/>
        <end position="184"/>
    </location>
</feature>
<dbReference type="PANTHER" id="PTHR43298">
    <property type="entry name" value="MULTIDRUG RESISTANCE PROTEIN NORM-RELATED"/>
    <property type="match status" value="1"/>
</dbReference>
<dbReference type="GO" id="GO:0042910">
    <property type="term" value="F:xenobiotic transmembrane transporter activity"/>
    <property type="evidence" value="ECO:0007669"/>
    <property type="project" value="InterPro"/>
</dbReference>
<reference evidence="11" key="2">
    <citation type="submission" date="2021-04" db="EMBL/GenBank/DDBJ databases">
        <authorList>
            <person name="Gilroy R."/>
        </authorList>
    </citation>
    <scope>NUCLEOTIDE SEQUENCE</scope>
    <source>
        <strain evidence="11">ChiHecec2B26-446</strain>
    </source>
</reference>
<evidence type="ECO:0000256" key="10">
    <source>
        <dbReference type="SAM" id="Phobius"/>
    </source>
</evidence>
<keyword evidence="7" id="KW-0406">Ion transport</keyword>
<protein>
    <recommendedName>
        <fullName evidence="9">Multidrug-efflux transporter</fullName>
    </recommendedName>
</protein>
<dbReference type="AlphaFoldDB" id="A0A9D1PY42"/>
<keyword evidence="8 10" id="KW-0472">Membrane</keyword>
<comment type="caution">
    <text evidence="11">The sequence shown here is derived from an EMBL/GenBank/DDBJ whole genome shotgun (WGS) entry which is preliminary data.</text>
</comment>
<feature type="transmembrane region" description="Helical" evidence="10">
    <location>
        <begin position="285"/>
        <end position="304"/>
    </location>
</feature>
<dbReference type="GO" id="GO:0005886">
    <property type="term" value="C:plasma membrane"/>
    <property type="evidence" value="ECO:0007669"/>
    <property type="project" value="UniProtKB-SubCell"/>
</dbReference>
<dbReference type="NCBIfam" id="TIGR00797">
    <property type="entry name" value="matE"/>
    <property type="match status" value="1"/>
</dbReference>
<dbReference type="CDD" id="cd13131">
    <property type="entry name" value="MATE_NorM_like"/>
    <property type="match status" value="1"/>
</dbReference>
<dbReference type="PIRSF" id="PIRSF006603">
    <property type="entry name" value="DinF"/>
    <property type="match status" value="1"/>
</dbReference>
<comment type="subcellular location">
    <subcellularLocation>
        <location evidence="1">Cell membrane</location>
        <topology evidence="1">Multi-pass membrane protein</topology>
    </subcellularLocation>
</comment>
<keyword evidence="2" id="KW-0813">Transport</keyword>